<reference evidence="2 3" key="1">
    <citation type="submission" date="2020-04" db="EMBL/GenBank/DDBJ databases">
        <title>Whole-genome sequencing of Vibrio spp. from China reveals different genetic environments of blaCTX-M-14 among diverse lineages.</title>
        <authorList>
            <person name="Zheng Z."/>
            <person name="Ye L."/>
            <person name="Chen S."/>
        </authorList>
    </citation>
    <scope>NUCLEOTIDE SEQUENCE [LARGE SCALE GENOMIC DNA]</scope>
    <source>
        <strain evidence="2 3">Vb1636</strain>
    </source>
</reference>
<accession>A0A7Y0MUY9</accession>
<proteinExistence type="predicted"/>
<sequence length="49" mass="5502">MRFSETVLVAIHGALAIYMLAKFGIEFTVMIYFLAGVIVARLKSLKLVR</sequence>
<comment type="caution">
    <text evidence="2">The sequence shown here is derived from an EMBL/GenBank/DDBJ whole genome shotgun (WGS) entry which is preliminary data.</text>
</comment>
<dbReference type="Proteomes" id="UP000565155">
    <property type="component" value="Unassembled WGS sequence"/>
</dbReference>
<keyword evidence="1" id="KW-1133">Transmembrane helix</keyword>
<feature type="transmembrane region" description="Helical" evidence="1">
    <location>
        <begin position="15"/>
        <end position="40"/>
    </location>
</feature>
<name>A0A7Y0MUY9_VIBAL</name>
<evidence type="ECO:0000256" key="1">
    <source>
        <dbReference type="SAM" id="Phobius"/>
    </source>
</evidence>
<gene>
    <name evidence="2" type="ORF">HKB35_08550</name>
</gene>
<protein>
    <submittedName>
        <fullName evidence="2">Uncharacterized protein</fullName>
    </submittedName>
</protein>
<dbReference type="EMBL" id="JABCMA010000006">
    <property type="protein sequence ID" value="NMR73661.1"/>
    <property type="molecule type" value="Genomic_DNA"/>
</dbReference>
<dbReference type="RefSeq" id="WP_021454738.1">
    <property type="nucleotide sequence ID" value="NZ_JABCMA010000006.1"/>
</dbReference>
<keyword evidence="1" id="KW-0472">Membrane</keyword>
<evidence type="ECO:0000313" key="2">
    <source>
        <dbReference type="EMBL" id="NMR73661.1"/>
    </source>
</evidence>
<evidence type="ECO:0000313" key="3">
    <source>
        <dbReference type="Proteomes" id="UP000565155"/>
    </source>
</evidence>
<keyword evidence="1" id="KW-0812">Transmembrane</keyword>
<organism evidence="2 3">
    <name type="scientific">Vibrio alginolyticus</name>
    <dbReference type="NCBI Taxonomy" id="663"/>
    <lineage>
        <taxon>Bacteria</taxon>
        <taxon>Pseudomonadati</taxon>
        <taxon>Pseudomonadota</taxon>
        <taxon>Gammaproteobacteria</taxon>
        <taxon>Vibrionales</taxon>
        <taxon>Vibrionaceae</taxon>
        <taxon>Vibrio</taxon>
    </lineage>
</organism>
<dbReference type="AlphaFoldDB" id="A0A7Y0MUY9"/>